<feature type="domain" description="Tyrosinase copper-binding" evidence="5">
    <location>
        <begin position="312"/>
        <end position="323"/>
    </location>
</feature>
<dbReference type="InterPro" id="IPR002227">
    <property type="entry name" value="Tyrosinase_Cu-bd"/>
</dbReference>
<comment type="caution">
    <text evidence="6">The sequence shown here is derived from an EMBL/GenBank/DDBJ whole genome shotgun (WGS) entry which is preliminary data.</text>
</comment>
<dbReference type="GO" id="GO:0046872">
    <property type="term" value="F:metal ion binding"/>
    <property type="evidence" value="ECO:0007669"/>
    <property type="project" value="UniProtKB-KW"/>
</dbReference>
<evidence type="ECO:0000259" key="5">
    <source>
        <dbReference type="PROSITE" id="PS00498"/>
    </source>
</evidence>
<evidence type="ECO:0000256" key="1">
    <source>
        <dbReference type="ARBA" id="ARBA00022723"/>
    </source>
</evidence>
<feature type="chain" id="PRO_5041300805" description="Tyrosinase copper-binding domain-containing protein" evidence="3">
    <location>
        <begin position="19"/>
        <end position="388"/>
    </location>
</feature>
<evidence type="ECO:0000259" key="4">
    <source>
        <dbReference type="PROSITE" id="PS00497"/>
    </source>
</evidence>
<keyword evidence="7" id="KW-1185">Reference proteome</keyword>
<dbReference type="Pfam" id="PF00264">
    <property type="entry name" value="Tyrosinase"/>
    <property type="match status" value="1"/>
</dbReference>
<dbReference type="InterPro" id="IPR050316">
    <property type="entry name" value="Tyrosinase/Hemocyanin"/>
</dbReference>
<feature type="signal peptide" evidence="3">
    <location>
        <begin position="1"/>
        <end position="18"/>
    </location>
</feature>
<dbReference type="GO" id="GO:0016491">
    <property type="term" value="F:oxidoreductase activity"/>
    <property type="evidence" value="ECO:0007669"/>
    <property type="project" value="UniProtKB-KW"/>
</dbReference>
<name>A0AA39GBS1_SARSR</name>
<reference evidence="6" key="1">
    <citation type="submission" date="2022-10" db="EMBL/GenBank/DDBJ databases">
        <title>Determination and structural analysis of whole genome sequence of Sarocladium strictum F4-1.</title>
        <authorList>
            <person name="Hu L."/>
            <person name="Jiang Y."/>
        </authorList>
    </citation>
    <scope>NUCLEOTIDE SEQUENCE</scope>
    <source>
        <strain evidence="6">F4-1</strain>
    </source>
</reference>
<keyword evidence="3" id="KW-0732">Signal</keyword>
<protein>
    <recommendedName>
        <fullName evidence="4 5">Tyrosinase copper-binding domain-containing protein</fullName>
    </recommendedName>
</protein>
<evidence type="ECO:0000256" key="3">
    <source>
        <dbReference type="SAM" id="SignalP"/>
    </source>
</evidence>
<gene>
    <name evidence="6" type="ORF">NLU13_8487</name>
</gene>
<dbReference type="PANTHER" id="PTHR11474:SF125">
    <property type="entry name" value="N-ACETYL-6-HYDROXYTRYPTOPHAN OXIDASE IVOB-RELATED"/>
    <property type="match status" value="1"/>
</dbReference>
<feature type="domain" description="Tyrosinase copper-binding" evidence="4">
    <location>
        <begin position="122"/>
        <end position="139"/>
    </location>
</feature>
<evidence type="ECO:0000313" key="6">
    <source>
        <dbReference type="EMBL" id="KAK0384400.1"/>
    </source>
</evidence>
<evidence type="ECO:0000313" key="7">
    <source>
        <dbReference type="Proteomes" id="UP001175261"/>
    </source>
</evidence>
<sequence>MRLSQLLTPLGFAALAAGALFDRQPESADSLMKDLNAEAFEALRALEEGSSDKRADGTCSLSTATVRRDWAALSKRERLAYIEAVKCLQSRPSKSDPNWAPGARTRYDDFVAIHIHLTTSIHSTGNFLTWHRYFVHTYEQTLKKECGYKGAQPYWNWFAHQDDINKSPVYDGSETSMGGTGSYVEHEGSWAATGNVLFTPGKGGGCVQSGPFTNLTVNLGPIRPGMRSLPVSPSGSLGYNPHCLRRDVSNDPMRYMTAANLLNITLGQASHSVRLFQDELQGRFGDKFVGMHSAGHYVAGGDATDVFASPIDPSFFLHHAMVDRVYWVWQVLHPDVAKAVAGTITIGNNPPSRDALPSDPLDLGVLAKKIQLSDAYDTLAGPFCYIYL</sequence>
<dbReference type="PRINTS" id="PR00092">
    <property type="entry name" value="TYROSINASE"/>
</dbReference>
<dbReference type="PROSITE" id="PS00498">
    <property type="entry name" value="TYROSINASE_2"/>
    <property type="match status" value="1"/>
</dbReference>
<dbReference type="InterPro" id="IPR008922">
    <property type="entry name" value="Di-copper_centre_dom_sf"/>
</dbReference>
<keyword evidence="2" id="KW-0560">Oxidoreductase</keyword>
<dbReference type="SUPFAM" id="SSF48056">
    <property type="entry name" value="Di-copper centre-containing domain"/>
    <property type="match status" value="1"/>
</dbReference>
<dbReference type="Proteomes" id="UP001175261">
    <property type="component" value="Unassembled WGS sequence"/>
</dbReference>
<keyword evidence="1" id="KW-0479">Metal-binding</keyword>
<dbReference type="Gene3D" id="1.10.1280.10">
    <property type="entry name" value="Di-copper center containing domain from catechol oxidase"/>
    <property type="match status" value="1"/>
</dbReference>
<organism evidence="6 7">
    <name type="scientific">Sarocladium strictum</name>
    <name type="common">Black bundle disease fungus</name>
    <name type="synonym">Acremonium strictum</name>
    <dbReference type="NCBI Taxonomy" id="5046"/>
    <lineage>
        <taxon>Eukaryota</taxon>
        <taxon>Fungi</taxon>
        <taxon>Dikarya</taxon>
        <taxon>Ascomycota</taxon>
        <taxon>Pezizomycotina</taxon>
        <taxon>Sordariomycetes</taxon>
        <taxon>Hypocreomycetidae</taxon>
        <taxon>Hypocreales</taxon>
        <taxon>Sarocladiaceae</taxon>
        <taxon>Sarocladium</taxon>
    </lineage>
</organism>
<dbReference type="AlphaFoldDB" id="A0AA39GBS1"/>
<proteinExistence type="predicted"/>
<dbReference type="EMBL" id="JAPDFR010000008">
    <property type="protein sequence ID" value="KAK0384400.1"/>
    <property type="molecule type" value="Genomic_DNA"/>
</dbReference>
<evidence type="ECO:0000256" key="2">
    <source>
        <dbReference type="ARBA" id="ARBA00023002"/>
    </source>
</evidence>
<dbReference type="PANTHER" id="PTHR11474">
    <property type="entry name" value="TYROSINASE FAMILY MEMBER"/>
    <property type="match status" value="1"/>
</dbReference>
<dbReference type="PROSITE" id="PS00497">
    <property type="entry name" value="TYROSINASE_1"/>
    <property type="match status" value="1"/>
</dbReference>
<accession>A0AA39GBS1</accession>